<comment type="caution">
    <text evidence="2">The sequence shown here is derived from an EMBL/GenBank/DDBJ whole genome shotgun (WGS) entry which is preliminary data.</text>
</comment>
<evidence type="ECO:0000313" key="2">
    <source>
        <dbReference type="EMBL" id="MFI7873043.1"/>
    </source>
</evidence>
<dbReference type="NCBIfam" id="NF041216">
    <property type="entry name" value="CU044_2847_fam"/>
    <property type="match status" value="1"/>
</dbReference>
<proteinExistence type="predicted"/>
<name>A0ABW8BDZ5_9ACTN</name>
<evidence type="ECO:0000313" key="3">
    <source>
        <dbReference type="Proteomes" id="UP001614264"/>
    </source>
</evidence>
<dbReference type="Proteomes" id="UP001614264">
    <property type="component" value="Unassembled WGS sequence"/>
</dbReference>
<keyword evidence="3" id="KW-1185">Reference proteome</keyword>
<dbReference type="EMBL" id="JBITPR010000045">
    <property type="protein sequence ID" value="MFI7873043.1"/>
    <property type="molecule type" value="Genomic_DNA"/>
</dbReference>
<organism evidence="2 3">
    <name type="scientific">Streptomyces salinarius</name>
    <dbReference type="NCBI Taxonomy" id="2762598"/>
    <lineage>
        <taxon>Bacteria</taxon>
        <taxon>Bacillati</taxon>
        <taxon>Actinomycetota</taxon>
        <taxon>Actinomycetes</taxon>
        <taxon>Kitasatosporales</taxon>
        <taxon>Streptomycetaceae</taxon>
        <taxon>Streptomyces</taxon>
    </lineage>
</organism>
<dbReference type="RefSeq" id="WP_399593545.1">
    <property type="nucleotide sequence ID" value="NZ_JBITPR010000045.1"/>
</dbReference>
<feature type="domain" description="Trypsin-co-occurring" evidence="1">
    <location>
        <begin position="10"/>
        <end position="102"/>
    </location>
</feature>
<protein>
    <submittedName>
        <fullName evidence="2">CU044_2847 family protein</fullName>
    </submittedName>
</protein>
<gene>
    <name evidence="2" type="ORF">AB4829_20875</name>
</gene>
<sequence>MSELVRFEGPAGSELVVEVADDTPGLELISRREDGIVDARRRIHESLESALPTLRSVVEAASALAPQEMEIDFGMKFTAEAGVVVAKAATEGHLTVRLRWTRPESAATRPAGPEN</sequence>
<dbReference type="InterPro" id="IPR045794">
    <property type="entry name" value="Trypco1"/>
</dbReference>
<accession>A0ABW8BDZ5</accession>
<reference evidence="2 3" key="1">
    <citation type="submission" date="2024-07" db="EMBL/GenBank/DDBJ databases">
        <title>Whole genome sequencing of Prodigiosin pigment-producing Streptomyces salinarius isolated from rhizosphere soil of Arachis hypogaea.</title>
        <authorList>
            <person name="Vidhya A."/>
            <person name="Ramya S."/>
        </authorList>
    </citation>
    <scope>NUCLEOTIDE SEQUENCE [LARGE SCALE GENOMIC DNA]</scope>
    <source>
        <strain evidence="2 3">VRMG2420</strain>
    </source>
</reference>
<dbReference type="Pfam" id="PF19493">
    <property type="entry name" value="Trypco1"/>
    <property type="match status" value="1"/>
</dbReference>
<evidence type="ECO:0000259" key="1">
    <source>
        <dbReference type="Pfam" id="PF19493"/>
    </source>
</evidence>